<dbReference type="EMBL" id="JAPEVB010000002">
    <property type="protein sequence ID" value="KAJ4393846.1"/>
    <property type="molecule type" value="Genomic_DNA"/>
</dbReference>
<evidence type="ECO:0000256" key="8">
    <source>
        <dbReference type="ARBA" id="ARBA00035112"/>
    </source>
</evidence>
<proteinExistence type="inferred from homology"/>
<comment type="subcellular location">
    <subcellularLocation>
        <location evidence="1">Membrane</location>
        <topology evidence="1">Single-pass membrane protein</topology>
    </subcellularLocation>
</comment>
<keyword evidence="11" id="KW-1185">Reference proteome</keyword>
<reference evidence="10" key="1">
    <citation type="submission" date="2022-10" db="EMBL/GenBank/DDBJ databases">
        <title>Tapping the CABI collections for fungal endophytes: first genome assemblies for Collariella, Neodidymelliopsis, Ascochyta clinopodiicola, Didymella pomorum, Didymosphaeria variabile, Neocosmospora piperis and Neocucurbitaria cava.</title>
        <authorList>
            <person name="Hill R."/>
        </authorList>
    </citation>
    <scope>NUCLEOTIDE SEQUENCE</scope>
    <source>
        <strain evidence="10">IMI 355082</strain>
    </source>
</reference>
<gene>
    <name evidence="10" type="ORF">N0V93_003061</name>
</gene>
<comment type="similarity">
    <text evidence="8">Belongs to the ustYa family.</text>
</comment>
<dbReference type="Pfam" id="PF11807">
    <property type="entry name" value="UstYa"/>
    <property type="match status" value="1"/>
</dbReference>
<accession>A0A9W8YXR6</accession>
<dbReference type="GO" id="GO:0016491">
    <property type="term" value="F:oxidoreductase activity"/>
    <property type="evidence" value="ECO:0007669"/>
    <property type="project" value="UniProtKB-KW"/>
</dbReference>
<evidence type="ECO:0000256" key="7">
    <source>
        <dbReference type="ARBA" id="ARBA00023180"/>
    </source>
</evidence>
<dbReference type="PANTHER" id="PTHR33365">
    <property type="entry name" value="YALI0B05434P"/>
    <property type="match status" value="1"/>
</dbReference>
<dbReference type="InterPro" id="IPR021765">
    <property type="entry name" value="UstYa-like"/>
</dbReference>
<sequence length="267" mass="30204">MYDRKNPESQPLAGYIDASESELTPSEESFSHAPLPVRCHRNLLILGVVLFTSAISCTLGLYLGGSLVNLDAQCATYTTHYSPVTKELSIKYQEKEFNGSFRSEDVYRQEAGPEVDEAWEALGVDYRAMVISTEQGHLSGLTSGHVQRADAYGGGFFVNVEGLHHLHCLNLMRKSLYYNYDHYKALGTHAFKNDAHILRLHVSHCLDTLRQVLMCNVDTGVLGQVWYHPEQPEAFPDFNTKHTCKNYEDIRIWAEKNQEPEPENLPP</sequence>
<evidence type="ECO:0008006" key="12">
    <source>
        <dbReference type="Google" id="ProtNLM"/>
    </source>
</evidence>
<dbReference type="GO" id="GO:0043386">
    <property type="term" value="P:mycotoxin biosynthetic process"/>
    <property type="evidence" value="ECO:0007669"/>
    <property type="project" value="InterPro"/>
</dbReference>
<keyword evidence="3 9" id="KW-1133">Transmembrane helix</keyword>
<keyword evidence="4" id="KW-0560">Oxidoreductase</keyword>
<keyword evidence="7" id="KW-0325">Glycoprotein</keyword>
<organism evidence="10 11">
    <name type="scientific">Gnomoniopsis smithogilvyi</name>
    <dbReference type="NCBI Taxonomy" id="1191159"/>
    <lineage>
        <taxon>Eukaryota</taxon>
        <taxon>Fungi</taxon>
        <taxon>Dikarya</taxon>
        <taxon>Ascomycota</taxon>
        <taxon>Pezizomycotina</taxon>
        <taxon>Sordariomycetes</taxon>
        <taxon>Sordariomycetidae</taxon>
        <taxon>Diaporthales</taxon>
        <taxon>Gnomoniaceae</taxon>
        <taxon>Gnomoniopsis</taxon>
    </lineage>
</organism>
<keyword evidence="2 9" id="KW-0812">Transmembrane</keyword>
<dbReference type="OrthoDB" id="3687641at2759"/>
<evidence type="ECO:0000256" key="4">
    <source>
        <dbReference type="ARBA" id="ARBA00023002"/>
    </source>
</evidence>
<evidence type="ECO:0000256" key="5">
    <source>
        <dbReference type="ARBA" id="ARBA00023026"/>
    </source>
</evidence>
<keyword evidence="6 9" id="KW-0472">Membrane</keyword>
<feature type="transmembrane region" description="Helical" evidence="9">
    <location>
        <begin position="43"/>
        <end position="64"/>
    </location>
</feature>
<evidence type="ECO:0000256" key="1">
    <source>
        <dbReference type="ARBA" id="ARBA00004167"/>
    </source>
</evidence>
<dbReference type="GO" id="GO:0016020">
    <property type="term" value="C:membrane"/>
    <property type="evidence" value="ECO:0007669"/>
    <property type="project" value="UniProtKB-SubCell"/>
</dbReference>
<evidence type="ECO:0000256" key="3">
    <source>
        <dbReference type="ARBA" id="ARBA00022989"/>
    </source>
</evidence>
<dbReference type="Proteomes" id="UP001140453">
    <property type="component" value="Unassembled WGS sequence"/>
</dbReference>
<protein>
    <recommendedName>
        <fullName evidence="12">Tat pathway signal sequence</fullName>
    </recommendedName>
</protein>
<evidence type="ECO:0000256" key="6">
    <source>
        <dbReference type="ARBA" id="ARBA00023136"/>
    </source>
</evidence>
<dbReference type="PANTHER" id="PTHR33365:SF13">
    <property type="entry name" value="TAT PATHWAY SIGNAL SEQUENCE"/>
    <property type="match status" value="1"/>
</dbReference>
<name>A0A9W8YXR6_9PEZI</name>
<dbReference type="AlphaFoldDB" id="A0A9W8YXR6"/>
<keyword evidence="5" id="KW-0843">Virulence</keyword>
<evidence type="ECO:0000256" key="9">
    <source>
        <dbReference type="SAM" id="Phobius"/>
    </source>
</evidence>
<evidence type="ECO:0000256" key="2">
    <source>
        <dbReference type="ARBA" id="ARBA00022692"/>
    </source>
</evidence>
<comment type="caution">
    <text evidence="10">The sequence shown here is derived from an EMBL/GenBank/DDBJ whole genome shotgun (WGS) entry which is preliminary data.</text>
</comment>
<evidence type="ECO:0000313" key="11">
    <source>
        <dbReference type="Proteomes" id="UP001140453"/>
    </source>
</evidence>
<evidence type="ECO:0000313" key="10">
    <source>
        <dbReference type="EMBL" id="KAJ4393846.1"/>
    </source>
</evidence>